<gene>
    <name evidence="2" type="ORF">H9724_08585</name>
</gene>
<evidence type="ECO:0000313" key="2">
    <source>
        <dbReference type="EMBL" id="HIZ62803.1"/>
    </source>
</evidence>
<dbReference type="Proteomes" id="UP000824105">
    <property type="component" value="Unassembled WGS sequence"/>
</dbReference>
<evidence type="ECO:0000313" key="3">
    <source>
        <dbReference type="Proteomes" id="UP000824105"/>
    </source>
</evidence>
<organism evidence="2 3">
    <name type="scientific">Candidatus Gemmiger avistercoris</name>
    <dbReference type="NCBI Taxonomy" id="2838606"/>
    <lineage>
        <taxon>Bacteria</taxon>
        <taxon>Bacillati</taxon>
        <taxon>Bacillota</taxon>
        <taxon>Clostridia</taxon>
        <taxon>Eubacteriales</taxon>
        <taxon>Gemmiger</taxon>
    </lineage>
</organism>
<proteinExistence type="predicted"/>
<reference evidence="2" key="1">
    <citation type="journal article" date="2021" name="PeerJ">
        <title>Extensive microbial diversity within the chicken gut microbiome revealed by metagenomics and culture.</title>
        <authorList>
            <person name="Gilroy R."/>
            <person name="Ravi A."/>
            <person name="Getino M."/>
            <person name="Pursley I."/>
            <person name="Horton D.L."/>
            <person name="Alikhan N.F."/>
            <person name="Baker D."/>
            <person name="Gharbi K."/>
            <person name="Hall N."/>
            <person name="Watson M."/>
            <person name="Adriaenssens E.M."/>
            <person name="Foster-Nyarko E."/>
            <person name="Jarju S."/>
            <person name="Secka A."/>
            <person name="Antonio M."/>
            <person name="Oren A."/>
            <person name="Chaudhuri R.R."/>
            <person name="La Ragione R."/>
            <person name="Hildebrand F."/>
            <person name="Pallen M.J."/>
        </authorList>
    </citation>
    <scope>NUCLEOTIDE SEQUENCE</scope>
    <source>
        <strain evidence="2">CHK188-11489</strain>
    </source>
</reference>
<keyword evidence="1" id="KW-0472">Membrane</keyword>
<dbReference type="AlphaFoldDB" id="A0A9D2FKA1"/>
<keyword evidence="1" id="KW-1133">Transmembrane helix</keyword>
<comment type="caution">
    <text evidence="2">The sequence shown here is derived from an EMBL/GenBank/DDBJ whole genome shotgun (WGS) entry which is preliminary data.</text>
</comment>
<sequence>MKKEKRKNTHPIRAIVLAVMVGVCLLLPTSDNYYSHYYWVNLLFPEVNTIFLLTIRVFLLEAQCWGMLAFFLLGCVDTWMPGLVDKLRLPKRVCLVLRILAVVFSVMLAHLTFSLFMLRVLPPIPFRLGIFLMNKREWVGVLFCLDALLWQLSMWKKET</sequence>
<keyword evidence="1" id="KW-0812">Transmembrane</keyword>
<name>A0A9D2FKA1_9FIRM</name>
<reference evidence="2" key="2">
    <citation type="submission" date="2021-04" db="EMBL/GenBank/DDBJ databases">
        <authorList>
            <person name="Gilroy R."/>
        </authorList>
    </citation>
    <scope>NUCLEOTIDE SEQUENCE</scope>
    <source>
        <strain evidence="2">CHK188-11489</strain>
    </source>
</reference>
<dbReference type="EMBL" id="DXBF01000067">
    <property type="protein sequence ID" value="HIZ62803.1"/>
    <property type="molecule type" value="Genomic_DNA"/>
</dbReference>
<accession>A0A9D2FKA1</accession>
<protein>
    <submittedName>
        <fullName evidence="2">Uncharacterized protein</fullName>
    </submittedName>
</protein>
<feature type="transmembrane region" description="Helical" evidence="1">
    <location>
        <begin position="50"/>
        <end position="74"/>
    </location>
</feature>
<feature type="transmembrane region" description="Helical" evidence="1">
    <location>
        <begin position="95"/>
        <end position="118"/>
    </location>
</feature>
<feature type="transmembrane region" description="Helical" evidence="1">
    <location>
        <begin position="12"/>
        <end position="30"/>
    </location>
</feature>
<evidence type="ECO:0000256" key="1">
    <source>
        <dbReference type="SAM" id="Phobius"/>
    </source>
</evidence>